<accession>A0ABX5PU86</accession>
<proteinExistence type="predicted"/>
<sequence length="55" mass="6328">MFKGHGAFSYLVLLIIQYFYCSRDDPINITSGDIYTFVSDLAFAKAETTTLERHF</sequence>
<evidence type="ECO:0000313" key="1">
    <source>
        <dbReference type="EMBL" id="PZX36916.1"/>
    </source>
</evidence>
<reference evidence="1 2" key="1">
    <citation type="submission" date="2018-06" db="EMBL/GenBank/DDBJ databases">
        <title>Genomic Encyclopedia of Archaeal and Bacterial Type Strains, Phase II (KMG-II): from individual species to whole genera.</title>
        <authorList>
            <person name="Goeker M."/>
        </authorList>
    </citation>
    <scope>NUCLEOTIDE SEQUENCE [LARGE SCALE GENOMIC DNA]</scope>
    <source>
        <strain evidence="1 2">DSM 17205</strain>
    </source>
</reference>
<dbReference type="Proteomes" id="UP000248584">
    <property type="component" value="Unassembled WGS sequence"/>
</dbReference>
<comment type="caution">
    <text evidence="1">The sequence shown here is derived from an EMBL/GenBank/DDBJ whole genome shotgun (WGS) entry which is preliminary data.</text>
</comment>
<keyword evidence="2" id="KW-1185">Reference proteome</keyword>
<protein>
    <submittedName>
        <fullName evidence="1">Uncharacterized protein</fullName>
    </submittedName>
</protein>
<evidence type="ECO:0000313" key="2">
    <source>
        <dbReference type="Proteomes" id="UP000248584"/>
    </source>
</evidence>
<name>A0ABX5PU86_9FLAO</name>
<dbReference type="EMBL" id="QKZR01000008">
    <property type="protein sequence ID" value="PZX36916.1"/>
    <property type="molecule type" value="Genomic_DNA"/>
</dbReference>
<dbReference type="RefSeq" id="WP_015362512.1">
    <property type="nucleotide sequence ID" value="NZ_QKZR01000008.1"/>
</dbReference>
<organism evidence="1 2">
    <name type="scientific">Nonlabens dokdonensis</name>
    <dbReference type="NCBI Taxonomy" id="328515"/>
    <lineage>
        <taxon>Bacteria</taxon>
        <taxon>Pseudomonadati</taxon>
        <taxon>Bacteroidota</taxon>
        <taxon>Flavobacteriia</taxon>
        <taxon>Flavobacteriales</taxon>
        <taxon>Flavobacteriaceae</taxon>
        <taxon>Nonlabens</taxon>
    </lineage>
</organism>
<gene>
    <name evidence="1" type="ORF">LX97_03381</name>
</gene>